<accession>A0A396IGA7</accession>
<dbReference type="Pfam" id="PF00646">
    <property type="entry name" value="F-box"/>
    <property type="match status" value="1"/>
</dbReference>
<evidence type="ECO:0000313" key="4">
    <source>
        <dbReference type="Proteomes" id="UP000265566"/>
    </source>
</evidence>
<gene>
    <name evidence="3" type="ORF">MtrunA17_Chr4g0041401</name>
</gene>
<dbReference type="CDD" id="cd22157">
    <property type="entry name" value="F-box_AtFBW1-like"/>
    <property type="match status" value="1"/>
</dbReference>
<feature type="domain" description="F-box" evidence="1">
    <location>
        <begin position="28"/>
        <end position="62"/>
    </location>
</feature>
<dbReference type="EMBL" id="PSQE01000004">
    <property type="protein sequence ID" value="RHN61877.1"/>
    <property type="molecule type" value="Genomic_DNA"/>
</dbReference>
<dbReference type="InterPro" id="IPR050796">
    <property type="entry name" value="SCF_F-box_component"/>
</dbReference>
<dbReference type="InterPro" id="IPR006527">
    <property type="entry name" value="F-box-assoc_dom_typ1"/>
</dbReference>
<dbReference type="Proteomes" id="UP000265566">
    <property type="component" value="Chromosome 4"/>
</dbReference>
<dbReference type="AlphaFoldDB" id="A0A396IGA7"/>
<dbReference type="InterPro" id="IPR011043">
    <property type="entry name" value="Gal_Oxase/kelch_b-propeller"/>
</dbReference>
<reference evidence="4" key="1">
    <citation type="journal article" date="2018" name="Nat. Plants">
        <title>Whole-genome landscape of Medicago truncatula symbiotic genes.</title>
        <authorList>
            <person name="Pecrix Y."/>
            <person name="Staton S.E."/>
            <person name="Sallet E."/>
            <person name="Lelandais-Briere C."/>
            <person name="Moreau S."/>
            <person name="Carrere S."/>
            <person name="Blein T."/>
            <person name="Jardinaud M.F."/>
            <person name="Latrasse D."/>
            <person name="Zouine M."/>
            <person name="Zahm M."/>
            <person name="Kreplak J."/>
            <person name="Mayjonade B."/>
            <person name="Satge C."/>
            <person name="Perez M."/>
            <person name="Cauet S."/>
            <person name="Marande W."/>
            <person name="Chantry-Darmon C."/>
            <person name="Lopez-Roques C."/>
            <person name="Bouchez O."/>
            <person name="Berard A."/>
            <person name="Debelle F."/>
            <person name="Munos S."/>
            <person name="Bendahmane A."/>
            <person name="Berges H."/>
            <person name="Niebel A."/>
            <person name="Buitink J."/>
            <person name="Frugier F."/>
            <person name="Benhamed M."/>
            <person name="Crespi M."/>
            <person name="Gouzy J."/>
            <person name="Gamas P."/>
        </authorList>
    </citation>
    <scope>NUCLEOTIDE SEQUENCE [LARGE SCALE GENOMIC DNA]</scope>
    <source>
        <strain evidence="4">cv. Jemalong A17</strain>
    </source>
</reference>
<proteinExistence type="predicted"/>
<feature type="domain" description="F-box associated beta-propeller type 1" evidence="2">
    <location>
        <begin position="87"/>
        <end position="367"/>
    </location>
</feature>
<evidence type="ECO:0000259" key="2">
    <source>
        <dbReference type="Pfam" id="PF07734"/>
    </source>
</evidence>
<dbReference type="InterPro" id="IPR017451">
    <property type="entry name" value="F-box-assoc_interact_dom"/>
</dbReference>
<dbReference type="Pfam" id="PF07734">
    <property type="entry name" value="FBA_1"/>
    <property type="match status" value="1"/>
</dbReference>
<evidence type="ECO:0000313" key="3">
    <source>
        <dbReference type="EMBL" id="RHN61877.1"/>
    </source>
</evidence>
<dbReference type="PANTHER" id="PTHR31672">
    <property type="entry name" value="BNACNNG10540D PROTEIN"/>
    <property type="match status" value="1"/>
</dbReference>
<dbReference type="SUPFAM" id="SSF50965">
    <property type="entry name" value="Galactose oxidase, central domain"/>
    <property type="match status" value="1"/>
</dbReference>
<comment type="caution">
    <text evidence="3">The sequence shown here is derived from an EMBL/GenBank/DDBJ whole genome shotgun (WGS) entry which is preliminary data.</text>
</comment>
<organism evidence="3 4">
    <name type="scientific">Medicago truncatula</name>
    <name type="common">Barrel medic</name>
    <name type="synonym">Medicago tribuloides</name>
    <dbReference type="NCBI Taxonomy" id="3880"/>
    <lineage>
        <taxon>Eukaryota</taxon>
        <taxon>Viridiplantae</taxon>
        <taxon>Streptophyta</taxon>
        <taxon>Embryophyta</taxon>
        <taxon>Tracheophyta</taxon>
        <taxon>Spermatophyta</taxon>
        <taxon>Magnoliopsida</taxon>
        <taxon>eudicotyledons</taxon>
        <taxon>Gunneridae</taxon>
        <taxon>Pentapetalae</taxon>
        <taxon>rosids</taxon>
        <taxon>fabids</taxon>
        <taxon>Fabales</taxon>
        <taxon>Fabaceae</taxon>
        <taxon>Papilionoideae</taxon>
        <taxon>50 kb inversion clade</taxon>
        <taxon>NPAAA clade</taxon>
        <taxon>Hologalegina</taxon>
        <taxon>IRL clade</taxon>
        <taxon>Trifolieae</taxon>
        <taxon>Medicago</taxon>
    </lineage>
</organism>
<name>A0A396IGA7_MEDTR</name>
<protein>
    <submittedName>
        <fullName evidence="3">Putative F-box domain, galactose oxidase/kelch, beta-propeller, F-box associated interaction</fullName>
    </submittedName>
</protein>
<dbReference type="NCBIfam" id="TIGR01640">
    <property type="entry name" value="F_box_assoc_1"/>
    <property type="match status" value="1"/>
</dbReference>
<dbReference type="PANTHER" id="PTHR31672:SF13">
    <property type="entry name" value="F-BOX PROTEIN CPR30-LIKE"/>
    <property type="match status" value="1"/>
</dbReference>
<dbReference type="SUPFAM" id="SSF81383">
    <property type="entry name" value="F-box domain"/>
    <property type="match status" value="1"/>
</dbReference>
<sequence>MCYLIVHNKKFSRLRKTKLSIERMKLGEELEIEILLRLPTKSLSRFKCVQKSWNNIIKSPYFATRRNRLLILQNAPNMKFIFCDGGNDQKSIPIKSLFPQDVARIEIYGSCDGVFCLKGISSCITRHDQLILWNPTTKEVHLIPRAPSLGNHYSDESLYGFGAVNDDFKVVKLNISNSNRMAKINSLLKADIYDLSTKSWTPLVSHPPITMVTRIQPSRYNTLVNGVYYWITSSDGSDAARILCFDFRDNQFRKLEAPKLGHYIPFFCDDVFEIKGYLGYVVQYRCRIVWLEIWTLEQNGWAKKYNIDTKMSIFHIYGLWNDGAEILVGEFGQRQLTSCDHHGNVLRQFQLDTLENACFWYYEYVPSMAPLSK</sequence>
<dbReference type="InterPro" id="IPR036047">
    <property type="entry name" value="F-box-like_dom_sf"/>
</dbReference>
<dbReference type="Gramene" id="rna24386">
    <property type="protein sequence ID" value="RHN61877.1"/>
    <property type="gene ID" value="gene24386"/>
</dbReference>
<evidence type="ECO:0000259" key="1">
    <source>
        <dbReference type="Pfam" id="PF00646"/>
    </source>
</evidence>
<dbReference type="InterPro" id="IPR001810">
    <property type="entry name" value="F-box_dom"/>
</dbReference>